<dbReference type="Proteomes" id="UP000469011">
    <property type="component" value="Unassembled WGS sequence"/>
</dbReference>
<dbReference type="EMBL" id="JAAAMG010000004">
    <property type="protein sequence ID" value="NDW04240.1"/>
    <property type="molecule type" value="Genomic_DNA"/>
</dbReference>
<comment type="catalytic activity">
    <reaction evidence="3">
        <text>3-(methylsulfanyl)propanoate + ATP + CoA = 3-(methylsulfanyl)propanoyl-CoA + AMP + diphosphate</text>
        <dbReference type="Rhea" id="RHEA:43052"/>
        <dbReference type="ChEBI" id="CHEBI:30616"/>
        <dbReference type="ChEBI" id="CHEBI:33019"/>
        <dbReference type="ChEBI" id="CHEBI:49016"/>
        <dbReference type="ChEBI" id="CHEBI:57287"/>
        <dbReference type="ChEBI" id="CHEBI:82815"/>
        <dbReference type="ChEBI" id="CHEBI:456215"/>
        <dbReference type="EC" id="6.2.1.44"/>
    </reaction>
    <physiologicalReaction direction="left-to-right" evidence="3">
        <dbReference type="Rhea" id="RHEA:43053"/>
    </physiologicalReaction>
</comment>
<dbReference type="SUPFAM" id="SSF56801">
    <property type="entry name" value="Acetyl-CoA synthetase-like"/>
    <property type="match status" value="1"/>
</dbReference>
<dbReference type="FunFam" id="3.30.300.30:FF:000008">
    <property type="entry name" value="2,3-dihydroxybenzoate-AMP ligase"/>
    <property type="match status" value="1"/>
</dbReference>
<dbReference type="InterPro" id="IPR025110">
    <property type="entry name" value="AMP-bd_C"/>
</dbReference>
<reference evidence="8 9" key="1">
    <citation type="submission" date="2020-01" db="EMBL/GenBank/DDBJ databases">
        <title>Jiella pacifica sp. nov.</title>
        <authorList>
            <person name="Xue Z."/>
            <person name="Zhu S."/>
            <person name="Chen J."/>
            <person name="Yang J."/>
        </authorList>
    </citation>
    <scope>NUCLEOTIDE SEQUENCE [LARGE SCALE GENOMIC DNA]</scope>
    <source>
        <strain evidence="8 9">40Bstr34</strain>
    </source>
</reference>
<feature type="domain" description="AMP-binding enzyme C-terminal" evidence="7">
    <location>
        <begin position="483"/>
        <end position="558"/>
    </location>
</feature>
<dbReference type="AlphaFoldDB" id="A0A6N9SYS3"/>
<evidence type="ECO:0000259" key="6">
    <source>
        <dbReference type="Pfam" id="PF00501"/>
    </source>
</evidence>
<gene>
    <name evidence="8" type="ORF">GTK09_07335</name>
</gene>
<accession>A0A6N9SYS3</accession>
<dbReference type="GO" id="GO:0006631">
    <property type="term" value="P:fatty acid metabolic process"/>
    <property type="evidence" value="ECO:0007669"/>
    <property type="project" value="TreeGrafter"/>
</dbReference>
<sequence length="577" mass="61828">MRAALGGASALGVAGGSSHWLPESEGVELREITLGELLRERARLHGERPAIVFDEPHGICRYTYRELDEAVDRLAKALIAIGVGHEARVAVMAANSPEWVLLEYALARIGAVVVTVNPAFRRAELDYLLKQGDISLLVAAGEHRGFSIAGMLADMLPDLAALDGGERPAGGAYPALKRVVQIGPATIAGALAFEHLLERAAETSDEMLAAREAAVTPAGVMQIQYTSGTTGKPKGAMLTHRGTVNNALLAGRRVGYLASDVMVSAMPFFHTAGCVCNVIGMAAVGGCLVAMESFEASRMLDLLERHRGTIVNAVPTMYVRLLQDERLAAGERDLSAWRIAYVGGTSIPPSLMLELKARIGCDPAIIMGMTECSPIITQTLPDEPLEEKVGNAGVPLPHVEIRIVDPATGAVVPIGREGELQIRGFLVTAGYYAMREATEAAIDAEGWLKSGDLAVMDAAGHLRIVGRIKDMLIRGGENVYPVEIEDRLLDHPDIAEAQVVGVPDAEFGEEIFAFVVARDGKTIDPDGLKSWCKETMARHKMPRHVAVIEATPKTANGKVRKVELRDLARTMIEEGRA</sequence>
<evidence type="ECO:0000313" key="9">
    <source>
        <dbReference type="Proteomes" id="UP000469011"/>
    </source>
</evidence>
<name>A0A6N9SYS3_9HYPH</name>
<dbReference type="Pfam" id="PF13193">
    <property type="entry name" value="AMP-binding_C"/>
    <property type="match status" value="1"/>
</dbReference>
<evidence type="ECO:0000259" key="7">
    <source>
        <dbReference type="Pfam" id="PF13193"/>
    </source>
</evidence>
<dbReference type="PANTHER" id="PTHR43201">
    <property type="entry name" value="ACYL-COA SYNTHETASE"/>
    <property type="match status" value="1"/>
</dbReference>
<dbReference type="Gene3D" id="3.40.50.12780">
    <property type="entry name" value="N-terminal domain of ligase-like"/>
    <property type="match status" value="1"/>
</dbReference>
<feature type="domain" description="AMP-dependent synthetase/ligase" evidence="6">
    <location>
        <begin position="39"/>
        <end position="432"/>
    </location>
</feature>
<evidence type="ECO:0000256" key="4">
    <source>
        <dbReference type="ARBA" id="ARBA00066616"/>
    </source>
</evidence>
<proteinExistence type="inferred from homology"/>
<evidence type="ECO:0000256" key="3">
    <source>
        <dbReference type="ARBA" id="ARBA00051915"/>
    </source>
</evidence>
<evidence type="ECO:0000313" key="8">
    <source>
        <dbReference type="EMBL" id="NDW04240.1"/>
    </source>
</evidence>
<protein>
    <recommendedName>
        <fullName evidence="5">3-methylmercaptopropionyl-CoA ligase</fullName>
        <ecNumber evidence="4">6.2.1.44</ecNumber>
    </recommendedName>
</protein>
<dbReference type="InterPro" id="IPR000873">
    <property type="entry name" value="AMP-dep_synth/lig_dom"/>
</dbReference>
<evidence type="ECO:0000256" key="2">
    <source>
        <dbReference type="ARBA" id="ARBA00022598"/>
    </source>
</evidence>
<dbReference type="InterPro" id="IPR042099">
    <property type="entry name" value="ANL_N_sf"/>
</dbReference>
<comment type="caution">
    <text evidence="8">The sequence shown here is derived from an EMBL/GenBank/DDBJ whole genome shotgun (WGS) entry which is preliminary data.</text>
</comment>
<dbReference type="Pfam" id="PF00501">
    <property type="entry name" value="AMP-binding"/>
    <property type="match status" value="1"/>
</dbReference>
<keyword evidence="2" id="KW-0436">Ligase</keyword>
<comment type="similarity">
    <text evidence="1">Belongs to the ATP-dependent AMP-binding enzyme family.</text>
</comment>
<dbReference type="PANTHER" id="PTHR43201:SF5">
    <property type="entry name" value="MEDIUM-CHAIN ACYL-COA LIGASE ACSF2, MITOCHONDRIAL"/>
    <property type="match status" value="1"/>
</dbReference>
<evidence type="ECO:0000256" key="5">
    <source>
        <dbReference type="ARBA" id="ARBA00067668"/>
    </source>
</evidence>
<evidence type="ECO:0000256" key="1">
    <source>
        <dbReference type="ARBA" id="ARBA00006432"/>
    </source>
</evidence>
<keyword evidence="9" id="KW-1185">Reference proteome</keyword>
<dbReference type="GO" id="GO:0031956">
    <property type="term" value="F:medium-chain fatty acid-CoA ligase activity"/>
    <property type="evidence" value="ECO:0007669"/>
    <property type="project" value="TreeGrafter"/>
</dbReference>
<dbReference type="Gene3D" id="3.30.300.30">
    <property type="match status" value="1"/>
</dbReference>
<dbReference type="InterPro" id="IPR020845">
    <property type="entry name" value="AMP-binding_CS"/>
</dbReference>
<organism evidence="8 9">
    <name type="scientific">Jiella pacifica</name>
    <dbReference type="NCBI Taxonomy" id="2696469"/>
    <lineage>
        <taxon>Bacteria</taxon>
        <taxon>Pseudomonadati</taxon>
        <taxon>Pseudomonadota</taxon>
        <taxon>Alphaproteobacteria</taxon>
        <taxon>Hyphomicrobiales</taxon>
        <taxon>Aurantimonadaceae</taxon>
        <taxon>Jiella</taxon>
    </lineage>
</organism>
<dbReference type="EC" id="6.2.1.44" evidence="4"/>
<dbReference type="InterPro" id="IPR045851">
    <property type="entry name" value="AMP-bd_C_sf"/>
</dbReference>
<dbReference type="PROSITE" id="PS00455">
    <property type="entry name" value="AMP_BINDING"/>
    <property type="match status" value="1"/>
</dbReference>